<proteinExistence type="predicted"/>
<feature type="compositionally biased region" description="Basic residues" evidence="2">
    <location>
        <begin position="164"/>
        <end position="183"/>
    </location>
</feature>
<protein>
    <submittedName>
        <fullName evidence="3">Uncharacterized protein</fullName>
    </submittedName>
</protein>
<feature type="region of interest" description="Disordered" evidence="2">
    <location>
        <begin position="85"/>
        <end position="213"/>
    </location>
</feature>
<reference evidence="3 4" key="1">
    <citation type="journal article" date="2009" name="Nature">
        <title>The Sorghum bicolor genome and the diversification of grasses.</title>
        <authorList>
            <person name="Paterson A.H."/>
            <person name="Bowers J.E."/>
            <person name="Bruggmann R."/>
            <person name="Dubchak I."/>
            <person name="Grimwood J."/>
            <person name="Gundlach H."/>
            <person name="Haberer G."/>
            <person name="Hellsten U."/>
            <person name="Mitros T."/>
            <person name="Poliakov A."/>
            <person name="Schmutz J."/>
            <person name="Spannagl M."/>
            <person name="Tang H."/>
            <person name="Wang X."/>
            <person name="Wicker T."/>
            <person name="Bharti A.K."/>
            <person name="Chapman J."/>
            <person name="Feltus F.A."/>
            <person name="Gowik U."/>
            <person name="Grigoriev I.V."/>
            <person name="Lyons E."/>
            <person name="Maher C.A."/>
            <person name="Martis M."/>
            <person name="Narechania A."/>
            <person name="Otillar R.P."/>
            <person name="Penning B.W."/>
            <person name="Salamov A.A."/>
            <person name="Wang Y."/>
            <person name="Zhang L."/>
            <person name="Carpita N.C."/>
            <person name="Freeling M."/>
            <person name="Gingle A.R."/>
            <person name="Hash C.T."/>
            <person name="Keller B."/>
            <person name="Klein P."/>
            <person name="Kresovich S."/>
            <person name="McCann M.C."/>
            <person name="Ming R."/>
            <person name="Peterson D.G."/>
            <person name="Mehboob-ur-Rahman"/>
            <person name="Ware D."/>
            <person name="Westhoff P."/>
            <person name="Mayer K.F."/>
            <person name="Messing J."/>
            <person name="Rokhsar D.S."/>
        </authorList>
    </citation>
    <scope>NUCLEOTIDE SEQUENCE [LARGE SCALE GENOMIC DNA]</scope>
    <source>
        <strain evidence="4">cv. BTx623</strain>
    </source>
</reference>
<dbReference type="Proteomes" id="UP000000768">
    <property type="component" value="Chromosome 1"/>
</dbReference>
<feature type="compositionally biased region" description="Basic and acidic residues" evidence="2">
    <location>
        <begin position="120"/>
        <end position="129"/>
    </location>
</feature>
<feature type="region of interest" description="Disordered" evidence="2">
    <location>
        <begin position="323"/>
        <end position="363"/>
    </location>
</feature>
<sequence length="999" mass="108537">MPPGEGSTPGNVVDGDVPPRRPRCRIPRRSIEKTNPGNLEFNRQIAELEAKQQEVQQRRQNQMSAILGSVCHRAGVPYWNILSGRVEDGESPVPWKDVFELPGPSAPLLLEAGTQQGEGLLKDSAKPPDDTTDSANSAKPSDHDDTDFLEGTNFNKINSDKQKATRNKKNSKKKGKGKSRKQSHASEIKEPSPTKPSTTCADAAGGEALVSSSSHVAVGIPLSEYNTSSSSLVTELLVTPAVNSTSNSANEKELSSSSNDHFKSFDSRTTSYSTAAASSSANDYYTGGNNAWNNTMGDYAGSLSNARSERSLSSSECITSRGFMNKTSGEGNDHRQSLSLAIGPSGSQEGSPCRDYASNGDDDFQKVISRKEAQKIKRMQRLESPTMAASRPTRALVPTVPRREVITVGHYIQDDCINDRKPNHKLKGKNQNGPSLSNVSKTGYTDGENVPGSSRMPLITAAGARQRALSSTFRHHVTCLEDIEETSSPGCLSIEGELKAPVGGDTERTDSTAPSSVKTSSLGNLANSSCVDREEQEKGMALVAAVGGDTEGTDSTATSSENTSSQLGHLANSSCVDREEQKKDMAPVGGDTKDTDYTAPSPSDKTSSLADHLANSSCVDREEQKKAIMAPVSGDSDTKDTDSIAPSSDKTSSSLGHPSNNSLCVKREEQKKEENGQAFSTHASSELDKIIKAANNAYKIQVASGAYMIYGVHADIETFLHSATPVIAQKSCTTNNISFQDQCLWSIWRWYEKPECCGIEVEMQGSMNSSWNTSTYFVPSLSAVQLFGQSSNRFSTPGEPCLLSQNHGGLLFEYFESEMPFLRPPLFTKIKQLLNGVNLAGTTIFGDPKQLKSVKLSDLHPASWFCVSWYPICQIPSASRSHQAAFLTYHSLGKLVPQTCPTYMADGLHRIICPVVGLLGYRDQGENWYQLGEQTRYKPTPNGSWKTHPADELLNKKMRALRHCASIMSKAVVPRASGEAMDDDYHPDYKFFWSWWSQK</sequence>
<dbReference type="AlphaFoldDB" id="A0A1Z5S8Q2"/>
<dbReference type="PANTHER" id="PTHR32010">
    <property type="entry name" value="PHOTOSYSTEM II STABILITY/ASSEMBLY FACTOR HCF136, CHLOROPLASTIC"/>
    <property type="match status" value="1"/>
</dbReference>
<evidence type="ECO:0000256" key="2">
    <source>
        <dbReference type="SAM" id="MobiDB-lite"/>
    </source>
</evidence>
<feature type="compositionally biased region" description="Polar residues" evidence="2">
    <location>
        <begin position="511"/>
        <end position="530"/>
    </location>
</feature>
<name>A0A1Z5S8Q2_SORBI</name>
<feature type="region of interest" description="Disordered" evidence="2">
    <location>
        <begin position="243"/>
        <end position="284"/>
    </location>
</feature>
<evidence type="ECO:0000313" key="3">
    <source>
        <dbReference type="EMBL" id="OQU92288.1"/>
    </source>
</evidence>
<feature type="compositionally biased region" description="Polar residues" evidence="2">
    <location>
        <begin position="644"/>
        <end position="661"/>
    </location>
</feature>
<dbReference type="Pfam" id="PF05623">
    <property type="entry name" value="DUF789"/>
    <property type="match status" value="2"/>
</dbReference>
<feature type="compositionally biased region" description="Low complexity" evidence="2">
    <location>
        <begin position="267"/>
        <end position="284"/>
    </location>
</feature>
<dbReference type="ExpressionAtlas" id="A0A1Z5S8Q2">
    <property type="expression patterns" value="baseline"/>
</dbReference>
<keyword evidence="4" id="KW-1185">Reference proteome</keyword>
<feature type="compositionally biased region" description="Polar residues" evidence="2">
    <location>
        <begin position="553"/>
        <end position="575"/>
    </location>
</feature>
<dbReference type="Gramene" id="OQU92288">
    <property type="protein sequence ID" value="OQU92288"/>
    <property type="gene ID" value="SORBI_3001G323500"/>
</dbReference>
<dbReference type="PANTHER" id="PTHR32010:SF20">
    <property type="match status" value="1"/>
</dbReference>
<evidence type="ECO:0000256" key="1">
    <source>
        <dbReference type="SAM" id="Coils"/>
    </source>
</evidence>
<evidence type="ECO:0000313" key="4">
    <source>
        <dbReference type="Proteomes" id="UP000000768"/>
    </source>
</evidence>
<keyword evidence="1" id="KW-0175">Coiled coil</keyword>
<gene>
    <name evidence="3" type="ORF">SORBI_3001G323500</name>
</gene>
<feature type="region of interest" description="Disordered" evidence="2">
    <location>
        <begin position="1"/>
        <end position="24"/>
    </location>
</feature>
<feature type="compositionally biased region" description="Polar residues" evidence="2">
    <location>
        <begin position="429"/>
        <end position="443"/>
    </location>
</feature>
<feature type="compositionally biased region" description="Basic and acidic residues" evidence="2">
    <location>
        <begin position="576"/>
        <end position="596"/>
    </location>
</feature>
<feature type="region of interest" description="Disordered" evidence="2">
    <location>
        <begin position="495"/>
        <end position="661"/>
    </location>
</feature>
<dbReference type="EMBL" id="CM000760">
    <property type="protein sequence ID" value="OQU92288.1"/>
    <property type="molecule type" value="Genomic_DNA"/>
</dbReference>
<reference evidence="4" key="2">
    <citation type="journal article" date="2018" name="Plant J.">
        <title>The Sorghum bicolor reference genome: improved assembly, gene annotations, a transcriptome atlas, and signatures of genome organization.</title>
        <authorList>
            <person name="McCormick R.F."/>
            <person name="Truong S.K."/>
            <person name="Sreedasyam A."/>
            <person name="Jenkins J."/>
            <person name="Shu S."/>
            <person name="Sims D."/>
            <person name="Kennedy M."/>
            <person name="Amirebrahimi M."/>
            <person name="Weers B.D."/>
            <person name="McKinley B."/>
            <person name="Mattison A."/>
            <person name="Morishige D.T."/>
            <person name="Grimwood J."/>
            <person name="Schmutz J."/>
            <person name="Mullet J.E."/>
        </authorList>
    </citation>
    <scope>NUCLEOTIDE SEQUENCE [LARGE SCALE GENOMIC DNA]</scope>
    <source>
        <strain evidence="4">cv. BTx623</strain>
    </source>
</reference>
<dbReference type="eggNOG" id="ENOG502R7I6">
    <property type="taxonomic scope" value="Eukaryota"/>
</dbReference>
<feature type="compositionally biased region" description="Basic and acidic residues" evidence="2">
    <location>
        <begin position="250"/>
        <end position="266"/>
    </location>
</feature>
<feature type="compositionally biased region" description="Polar residues" evidence="2">
    <location>
        <begin position="598"/>
        <end position="618"/>
    </location>
</feature>
<dbReference type="InParanoid" id="A0A1Z5S8Q2"/>
<organism evidence="3 4">
    <name type="scientific">Sorghum bicolor</name>
    <name type="common">Sorghum</name>
    <name type="synonym">Sorghum vulgare</name>
    <dbReference type="NCBI Taxonomy" id="4558"/>
    <lineage>
        <taxon>Eukaryota</taxon>
        <taxon>Viridiplantae</taxon>
        <taxon>Streptophyta</taxon>
        <taxon>Embryophyta</taxon>
        <taxon>Tracheophyta</taxon>
        <taxon>Spermatophyta</taxon>
        <taxon>Magnoliopsida</taxon>
        <taxon>Liliopsida</taxon>
        <taxon>Poales</taxon>
        <taxon>Poaceae</taxon>
        <taxon>PACMAD clade</taxon>
        <taxon>Panicoideae</taxon>
        <taxon>Andropogonodae</taxon>
        <taxon>Andropogoneae</taxon>
        <taxon>Sorghinae</taxon>
        <taxon>Sorghum</taxon>
    </lineage>
</organism>
<feature type="coiled-coil region" evidence="1">
    <location>
        <begin position="38"/>
        <end position="65"/>
    </location>
</feature>
<dbReference type="InterPro" id="IPR008507">
    <property type="entry name" value="DUF789"/>
</dbReference>
<accession>A0A1Z5S8Q2</accession>
<feature type="region of interest" description="Disordered" evidence="2">
    <location>
        <begin position="419"/>
        <end position="454"/>
    </location>
</feature>